<dbReference type="SUPFAM" id="SSF55785">
    <property type="entry name" value="PYP-like sensor domain (PAS domain)"/>
    <property type="match status" value="2"/>
</dbReference>
<dbReference type="Proteomes" id="UP000309673">
    <property type="component" value="Unassembled WGS sequence"/>
</dbReference>
<feature type="transmembrane region" description="Helical" evidence="1">
    <location>
        <begin position="95"/>
        <end position="112"/>
    </location>
</feature>
<dbReference type="InterPro" id="IPR013656">
    <property type="entry name" value="PAS_4"/>
</dbReference>
<feature type="domain" description="HTH cro/C1-type" evidence="4">
    <location>
        <begin position="458"/>
        <end position="513"/>
    </location>
</feature>
<dbReference type="InterPro" id="IPR052155">
    <property type="entry name" value="Biofilm_reg_signaling"/>
</dbReference>
<dbReference type="SMART" id="SM00091">
    <property type="entry name" value="PAS"/>
    <property type="match status" value="1"/>
</dbReference>
<feature type="domain" description="PAC" evidence="3">
    <location>
        <begin position="282"/>
        <end position="333"/>
    </location>
</feature>
<dbReference type="SMART" id="SM00530">
    <property type="entry name" value="HTH_XRE"/>
    <property type="match status" value="1"/>
</dbReference>
<dbReference type="AlphaFoldDB" id="A0A4U0FDJ7"/>
<dbReference type="CDD" id="cd00130">
    <property type="entry name" value="PAS"/>
    <property type="match status" value="1"/>
</dbReference>
<dbReference type="Pfam" id="PF08448">
    <property type="entry name" value="PAS_4"/>
    <property type="match status" value="1"/>
</dbReference>
<keyword evidence="1" id="KW-0472">Membrane</keyword>
<evidence type="ECO:0000313" key="5">
    <source>
        <dbReference type="EMBL" id="TJY42860.1"/>
    </source>
</evidence>
<dbReference type="PROSITE" id="PS51257">
    <property type="entry name" value="PROKAR_LIPOPROTEIN"/>
    <property type="match status" value="1"/>
</dbReference>
<dbReference type="GO" id="GO:0003677">
    <property type="term" value="F:DNA binding"/>
    <property type="evidence" value="ECO:0007669"/>
    <property type="project" value="InterPro"/>
</dbReference>
<dbReference type="PANTHER" id="PTHR44757">
    <property type="entry name" value="DIGUANYLATE CYCLASE DGCP"/>
    <property type="match status" value="1"/>
</dbReference>
<dbReference type="PANTHER" id="PTHR44757:SF2">
    <property type="entry name" value="BIOFILM ARCHITECTURE MAINTENANCE PROTEIN MBAA"/>
    <property type="match status" value="1"/>
</dbReference>
<reference evidence="5 6" key="1">
    <citation type="submission" date="2019-04" db="EMBL/GenBank/DDBJ databases">
        <title>Cohnella sp. nov., isolated from soil.</title>
        <authorList>
            <person name="Kim W."/>
        </authorList>
    </citation>
    <scope>NUCLEOTIDE SEQUENCE [LARGE SCALE GENOMIC DNA]</scope>
    <source>
        <strain evidence="5 6">CAU 1483</strain>
    </source>
</reference>
<sequence>MAMLMKFAVQSCGLLMLYSCSFKDNKIFQVYPISFALAGYSLTLDPEIISYLCESLPTASKQFNANLIGYICTRAFMISHNNLRRKGMHSKIPPNIWLIMIISYLLPFISGIPALHHYLFIDFIWIIYVVPSFLSSYYGGVRKGIVVWGGLTGTYALWESAEIIWSRHPVWHFYHIVELAIVTFLVAFGTGILADKNFSQNQELQKVKQDQFNFMSVYEQMPDAIFFIGTDGKIMSVNKAAEELYGVTRSEVIGKSFLQFIDPEDQEKTLHIFSDCLKGIPFNGEIASRSVHGQLLYLDTTAISYFVDHKIAGIIGINRDITDRKRIEHSLKESRFKFEQAFHNAANMMFLMEETSDGSIHCIEANKAAQQKLGYTNDEFRLKSVNDIVLKGPVYTSGKPNFSARVEYKTKTGHVIHAERNQRTFEWKGKKLILIEAREVTETSRPLFRDKSDPGVNLRLIMAERGIGVSELAEQTGLSRATISNLRNGKIAKPHSFTARAVADALNVDATEIWNETEN</sequence>
<dbReference type="CDD" id="cd00093">
    <property type="entry name" value="HTH_XRE"/>
    <property type="match status" value="1"/>
</dbReference>
<dbReference type="SUPFAM" id="SSF47413">
    <property type="entry name" value="lambda repressor-like DNA-binding domains"/>
    <property type="match status" value="1"/>
</dbReference>
<dbReference type="Pfam" id="PF13188">
    <property type="entry name" value="PAS_8"/>
    <property type="match status" value="1"/>
</dbReference>
<dbReference type="PROSITE" id="PS50113">
    <property type="entry name" value="PAC"/>
    <property type="match status" value="1"/>
</dbReference>
<organism evidence="5 6">
    <name type="scientific">Cohnella pontilimi</name>
    <dbReference type="NCBI Taxonomy" id="2564100"/>
    <lineage>
        <taxon>Bacteria</taxon>
        <taxon>Bacillati</taxon>
        <taxon>Bacillota</taxon>
        <taxon>Bacilli</taxon>
        <taxon>Bacillales</taxon>
        <taxon>Paenibacillaceae</taxon>
        <taxon>Cohnella</taxon>
    </lineage>
</organism>
<dbReference type="EMBL" id="SUPK01000003">
    <property type="protein sequence ID" value="TJY42860.1"/>
    <property type="molecule type" value="Genomic_DNA"/>
</dbReference>
<evidence type="ECO:0000259" key="3">
    <source>
        <dbReference type="PROSITE" id="PS50113"/>
    </source>
</evidence>
<accession>A0A4U0FDJ7</accession>
<evidence type="ECO:0000259" key="2">
    <source>
        <dbReference type="PROSITE" id="PS50112"/>
    </source>
</evidence>
<dbReference type="OrthoDB" id="2561450at2"/>
<feature type="transmembrane region" description="Helical" evidence="1">
    <location>
        <begin position="171"/>
        <end position="194"/>
    </location>
</feature>
<comment type="caution">
    <text evidence="5">The sequence shown here is derived from an EMBL/GenBank/DDBJ whole genome shotgun (WGS) entry which is preliminary data.</text>
</comment>
<keyword evidence="1" id="KW-0812">Transmembrane</keyword>
<evidence type="ECO:0000259" key="4">
    <source>
        <dbReference type="PROSITE" id="PS50943"/>
    </source>
</evidence>
<dbReference type="Gene3D" id="1.10.260.40">
    <property type="entry name" value="lambda repressor-like DNA-binding domains"/>
    <property type="match status" value="1"/>
</dbReference>
<dbReference type="PROSITE" id="PS50943">
    <property type="entry name" value="HTH_CROC1"/>
    <property type="match status" value="1"/>
</dbReference>
<dbReference type="InterPro" id="IPR000700">
    <property type="entry name" value="PAS-assoc_C"/>
</dbReference>
<keyword evidence="6" id="KW-1185">Reference proteome</keyword>
<proteinExistence type="predicted"/>
<dbReference type="InterPro" id="IPR001387">
    <property type="entry name" value="Cro/C1-type_HTH"/>
</dbReference>
<evidence type="ECO:0000256" key="1">
    <source>
        <dbReference type="SAM" id="Phobius"/>
    </source>
</evidence>
<name>A0A4U0FDJ7_9BACL</name>
<dbReference type="PROSITE" id="PS50112">
    <property type="entry name" value="PAS"/>
    <property type="match status" value="1"/>
</dbReference>
<dbReference type="NCBIfam" id="TIGR00229">
    <property type="entry name" value="sensory_box"/>
    <property type="match status" value="1"/>
</dbReference>
<dbReference type="InterPro" id="IPR000014">
    <property type="entry name" value="PAS"/>
</dbReference>
<feature type="transmembrane region" description="Helical" evidence="1">
    <location>
        <begin position="118"/>
        <end position="138"/>
    </location>
</feature>
<protein>
    <submittedName>
        <fullName evidence="5">PAS domain S-box protein</fullName>
    </submittedName>
</protein>
<dbReference type="Pfam" id="PF13443">
    <property type="entry name" value="HTH_26"/>
    <property type="match status" value="1"/>
</dbReference>
<keyword evidence="1" id="KW-1133">Transmembrane helix</keyword>
<gene>
    <name evidence="5" type="ORF">E5161_08460</name>
</gene>
<dbReference type="InterPro" id="IPR010982">
    <property type="entry name" value="Lambda_DNA-bd_dom_sf"/>
</dbReference>
<dbReference type="Gene3D" id="3.30.450.20">
    <property type="entry name" value="PAS domain"/>
    <property type="match status" value="2"/>
</dbReference>
<feature type="domain" description="PAS" evidence="2">
    <location>
        <begin position="210"/>
        <end position="280"/>
    </location>
</feature>
<dbReference type="InterPro" id="IPR035965">
    <property type="entry name" value="PAS-like_dom_sf"/>
</dbReference>
<evidence type="ECO:0000313" key="6">
    <source>
        <dbReference type="Proteomes" id="UP000309673"/>
    </source>
</evidence>